<evidence type="ECO:0000313" key="4">
    <source>
        <dbReference type="EMBL" id="CAD7079257.1"/>
    </source>
</evidence>
<dbReference type="SUPFAM" id="SSF55797">
    <property type="entry name" value="PR-1-like"/>
    <property type="match status" value="1"/>
</dbReference>
<gene>
    <name evidence="4" type="ORF">HERILL_LOCUS2478</name>
</gene>
<dbReference type="CDD" id="cd05380">
    <property type="entry name" value="CAP_euk"/>
    <property type="match status" value="1"/>
</dbReference>
<dbReference type="GO" id="GO:0005576">
    <property type="term" value="C:extracellular region"/>
    <property type="evidence" value="ECO:0007669"/>
    <property type="project" value="UniProtKB-SubCell"/>
</dbReference>
<dbReference type="OrthoDB" id="414826at2759"/>
<evidence type="ECO:0000313" key="5">
    <source>
        <dbReference type="Proteomes" id="UP000594454"/>
    </source>
</evidence>
<proteinExistence type="predicted"/>
<dbReference type="InParanoid" id="A0A7R8UEJ0"/>
<evidence type="ECO:0000256" key="2">
    <source>
        <dbReference type="ARBA" id="ARBA00022525"/>
    </source>
</evidence>
<reference evidence="4 5" key="1">
    <citation type="submission" date="2020-11" db="EMBL/GenBank/DDBJ databases">
        <authorList>
            <person name="Wallbank WR R."/>
            <person name="Pardo Diaz C."/>
            <person name="Kozak K."/>
            <person name="Martin S."/>
            <person name="Jiggins C."/>
            <person name="Moest M."/>
            <person name="Warren A I."/>
            <person name="Generalovic N T."/>
            <person name="Byers J.R.P. K."/>
            <person name="Montejo-Kovacevich G."/>
            <person name="Yen C E."/>
        </authorList>
    </citation>
    <scope>NUCLEOTIDE SEQUENCE [LARGE SCALE GENOMIC DNA]</scope>
</reference>
<keyword evidence="5" id="KW-1185">Reference proteome</keyword>
<dbReference type="EMBL" id="LR899009">
    <property type="protein sequence ID" value="CAD7079257.1"/>
    <property type="molecule type" value="Genomic_DNA"/>
</dbReference>
<dbReference type="Pfam" id="PF00188">
    <property type="entry name" value="CAP"/>
    <property type="match status" value="1"/>
</dbReference>
<dbReference type="Proteomes" id="UP000594454">
    <property type="component" value="Chromosome 1"/>
</dbReference>
<accession>A0A7R8UEJ0</accession>
<dbReference type="InterPro" id="IPR014044">
    <property type="entry name" value="CAP_dom"/>
</dbReference>
<sequence>MHNAARNDMACGTASDRDGLRFPAAAYMRELKWDRELEFTATKMVQSCIVEHDECRATSKFDNVGQNIAVHYAFLGENFTSLVQALVREWYDEYQDASVEDVEIVKG</sequence>
<keyword evidence="2" id="KW-0964">Secreted</keyword>
<comment type="subcellular location">
    <subcellularLocation>
        <location evidence="1">Secreted</location>
    </subcellularLocation>
</comment>
<evidence type="ECO:0000256" key="1">
    <source>
        <dbReference type="ARBA" id="ARBA00004613"/>
    </source>
</evidence>
<protein>
    <recommendedName>
        <fullName evidence="3">SCP domain-containing protein</fullName>
    </recommendedName>
</protein>
<evidence type="ECO:0000259" key="3">
    <source>
        <dbReference type="SMART" id="SM00198"/>
    </source>
</evidence>
<dbReference type="Gene3D" id="3.40.33.10">
    <property type="entry name" value="CAP"/>
    <property type="match status" value="1"/>
</dbReference>
<feature type="domain" description="SCP" evidence="3">
    <location>
        <begin position="1"/>
        <end position="107"/>
    </location>
</feature>
<dbReference type="SMART" id="SM00198">
    <property type="entry name" value="SCP"/>
    <property type="match status" value="1"/>
</dbReference>
<dbReference type="InterPro" id="IPR035940">
    <property type="entry name" value="CAP_sf"/>
</dbReference>
<dbReference type="AlphaFoldDB" id="A0A7R8UEJ0"/>
<name>A0A7R8UEJ0_HERIL</name>
<organism evidence="4 5">
    <name type="scientific">Hermetia illucens</name>
    <name type="common">Black soldier fly</name>
    <dbReference type="NCBI Taxonomy" id="343691"/>
    <lineage>
        <taxon>Eukaryota</taxon>
        <taxon>Metazoa</taxon>
        <taxon>Ecdysozoa</taxon>
        <taxon>Arthropoda</taxon>
        <taxon>Hexapoda</taxon>
        <taxon>Insecta</taxon>
        <taxon>Pterygota</taxon>
        <taxon>Neoptera</taxon>
        <taxon>Endopterygota</taxon>
        <taxon>Diptera</taxon>
        <taxon>Brachycera</taxon>
        <taxon>Stratiomyomorpha</taxon>
        <taxon>Stratiomyidae</taxon>
        <taxon>Hermetiinae</taxon>
        <taxon>Hermetia</taxon>
    </lineage>
</organism>